<dbReference type="Proteomes" id="UP000594638">
    <property type="component" value="Unassembled WGS sequence"/>
</dbReference>
<dbReference type="InterPro" id="IPR017214">
    <property type="entry name" value="UCP037471"/>
</dbReference>
<feature type="chain" id="PRO_5035907457" description="Cytochrome b561 and DOMON domain-containing protein" evidence="14">
    <location>
        <begin position="24"/>
        <end position="394"/>
    </location>
</feature>
<evidence type="ECO:0000259" key="16">
    <source>
        <dbReference type="PROSITE" id="PS50939"/>
    </source>
</evidence>
<dbReference type="GO" id="GO:0016020">
    <property type="term" value="C:membrane"/>
    <property type="evidence" value="ECO:0007669"/>
    <property type="project" value="UniProtKB-SubCell"/>
</dbReference>
<sequence>MASSLTLVTILLLTVSLISPSRSATCQSQTFTSNKLYTFCNDLPSLNSYLHWAYDSAKSTLSVAFIAAPAKPNGWISWAINPTSTGMVGSQALIAFKDSKGAMTVKTYNISSYGPVTESKVWYEVRNSSAEFSDGVMRLFATVVLPEKGKSTVNHVWQVGPSVTAGIPDKHEFQPANLNSKGSLDLLKGQSTVSSGGGDSRTNKKNIHGILNVVSWGIMFPIGIIIARYVRSFPSADPAWFYLHIFCQVSSYAIGVAGWGTGLKLGSQSKGVRYTVHRNIGIALFSLATLQIFALFLRPKKDHKLRFYWNIYHHGIGYTILVLGILNVFKGLDILNPEPKWREAYIILIAVLGGISLLLEAITWIIVLRRKSGKSTKSYDGINNGHGRQEPLAA</sequence>
<evidence type="ECO:0000256" key="5">
    <source>
        <dbReference type="ARBA" id="ARBA00022729"/>
    </source>
</evidence>
<evidence type="ECO:0000313" key="18">
    <source>
        <dbReference type="Proteomes" id="UP000594638"/>
    </source>
</evidence>
<dbReference type="EMBL" id="CACTIH010002058">
    <property type="protein sequence ID" value="CAA2972610.1"/>
    <property type="molecule type" value="Genomic_DNA"/>
</dbReference>
<feature type="transmembrane region" description="Helical" evidence="13">
    <location>
        <begin position="309"/>
        <end position="329"/>
    </location>
</feature>
<dbReference type="PANTHER" id="PTHR23130">
    <property type="entry name" value="CYTOCHROME B561 AND DOMON DOMAIN-CONTAINING PROTEIN"/>
    <property type="match status" value="1"/>
</dbReference>
<evidence type="ECO:0000256" key="8">
    <source>
        <dbReference type="ARBA" id="ARBA00023136"/>
    </source>
</evidence>
<evidence type="ECO:0000259" key="15">
    <source>
        <dbReference type="PROSITE" id="PS50836"/>
    </source>
</evidence>
<evidence type="ECO:0000256" key="1">
    <source>
        <dbReference type="ARBA" id="ARBA00004141"/>
    </source>
</evidence>
<feature type="transmembrane region" description="Helical" evidence="13">
    <location>
        <begin position="209"/>
        <end position="227"/>
    </location>
</feature>
<keyword evidence="8 10" id="KW-0472">Membrane</keyword>
<comment type="function">
    <text evidence="9">May act as a catecholamine-responsive trans-membrane electron transporter.</text>
</comment>
<dbReference type="InterPro" id="IPR045265">
    <property type="entry name" value="AIR12_DOMON"/>
</dbReference>
<evidence type="ECO:0000256" key="14">
    <source>
        <dbReference type="SAM" id="SignalP"/>
    </source>
</evidence>
<feature type="domain" description="DOMON" evidence="15">
    <location>
        <begin position="46"/>
        <end position="160"/>
    </location>
</feature>
<feature type="signal peptide" evidence="14">
    <location>
        <begin position="1"/>
        <end position="23"/>
    </location>
</feature>
<keyword evidence="7 13" id="KW-1133">Transmembrane helix</keyword>
<evidence type="ECO:0000256" key="6">
    <source>
        <dbReference type="ARBA" id="ARBA00022982"/>
    </source>
</evidence>
<evidence type="ECO:0000256" key="12">
    <source>
        <dbReference type="SAM" id="MobiDB-lite"/>
    </source>
</evidence>
<dbReference type="GO" id="GO:0046872">
    <property type="term" value="F:metal ion binding"/>
    <property type="evidence" value="ECO:0007669"/>
    <property type="project" value="UniProtKB-KW"/>
</dbReference>
<dbReference type="Gramene" id="OE9A015859T1">
    <property type="protein sequence ID" value="OE9A015859C1"/>
    <property type="gene ID" value="OE9A015859"/>
</dbReference>
<dbReference type="FunFam" id="1.20.120.1770:FF:000007">
    <property type="entry name" value="Cytochrome b561 and DOMON domain-containing protein"/>
    <property type="match status" value="1"/>
</dbReference>
<dbReference type="OrthoDB" id="2419613at2759"/>
<dbReference type="InterPro" id="IPR006593">
    <property type="entry name" value="Cyt_b561/ferric_Rdtase_TM"/>
</dbReference>
<feature type="binding site" description="axial binding residue" evidence="11">
    <location>
        <position position="208"/>
    </location>
    <ligand>
        <name>heme b</name>
        <dbReference type="ChEBI" id="CHEBI:60344"/>
        <label>1</label>
    </ligand>
    <ligandPart>
        <name>Fe</name>
        <dbReference type="ChEBI" id="CHEBI:18248"/>
    </ligandPart>
</feature>
<evidence type="ECO:0000256" key="7">
    <source>
        <dbReference type="ARBA" id="ARBA00022989"/>
    </source>
</evidence>
<feature type="transmembrane region" description="Helical" evidence="13">
    <location>
        <begin position="239"/>
        <end position="260"/>
    </location>
</feature>
<keyword evidence="2 10" id="KW-0813">Transport</keyword>
<dbReference type="AlphaFoldDB" id="A0A8S0R392"/>
<gene>
    <name evidence="17" type="ORF">OLEA9_A015859</name>
</gene>
<evidence type="ECO:0000256" key="3">
    <source>
        <dbReference type="ARBA" id="ARBA00022692"/>
    </source>
</evidence>
<keyword evidence="3 13" id="KW-0812">Transmembrane</keyword>
<dbReference type="SMART" id="SM00665">
    <property type="entry name" value="B561"/>
    <property type="match status" value="1"/>
</dbReference>
<dbReference type="PROSITE" id="PS50836">
    <property type="entry name" value="DOMON"/>
    <property type="match status" value="1"/>
</dbReference>
<protein>
    <recommendedName>
        <fullName evidence="10">Cytochrome b561 and DOMON domain-containing protein</fullName>
    </recommendedName>
</protein>
<evidence type="ECO:0000256" key="11">
    <source>
        <dbReference type="PIRSR" id="PIRSR037471-1"/>
    </source>
</evidence>
<evidence type="ECO:0000313" key="17">
    <source>
        <dbReference type="EMBL" id="CAA2972610.1"/>
    </source>
</evidence>
<dbReference type="InterPro" id="IPR005018">
    <property type="entry name" value="DOMON_domain"/>
</dbReference>
<feature type="binding site" description="axial binding residue" evidence="11">
    <location>
        <position position="277"/>
    </location>
    <ligand>
        <name>heme b</name>
        <dbReference type="ChEBI" id="CHEBI:60344"/>
        <label>1</label>
    </ligand>
    <ligandPart>
        <name>Fe</name>
        <dbReference type="ChEBI" id="CHEBI:18248"/>
    </ligandPart>
</feature>
<keyword evidence="4 11" id="KW-0479">Metal-binding</keyword>
<evidence type="ECO:0000256" key="2">
    <source>
        <dbReference type="ARBA" id="ARBA00022448"/>
    </source>
</evidence>
<dbReference type="CDD" id="cd08760">
    <property type="entry name" value="Cyt_b561_FRRS1_like"/>
    <property type="match status" value="1"/>
</dbReference>
<evidence type="ECO:0000256" key="4">
    <source>
        <dbReference type="ARBA" id="ARBA00022723"/>
    </source>
</evidence>
<comment type="subcellular location">
    <subcellularLocation>
        <location evidence="1">Membrane</location>
        <topology evidence="1">Multi-pass membrane protein</topology>
    </subcellularLocation>
</comment>
<feature type="domain" description="Cytochrome b561" evidence="16">
    <location>
        <begin position="175"/>
        <end position="368"/>
    </location>
</feature>
<feature type="region of interest" description="Disordered" evidence="12">
    <location>
        <begin position="375"/>
        <end position="394"/>
    </location>
</feature>
<keyword evidence="11" id="KW-0408">Iron</keyword>
<keyword evidence="5 14" id="KW-0732">Signal</keyword>
<feature type="transmembrane region" description="Helical" evidence="13">
    <location>
        <begin position="280"/>
        <end position="297"/>
    </location>
</feature>
<comment type="caution">
    <text evidence="17">The sequence shown here is derived from an EMBL/GenBank/DDBJ whole genome shotgun (WGS) entry which is preliminary data.</text>
</comment>
<feature type="binding site" description="axial binding residue" evidence="11">
    <location>
        <position position="313"/>
    </location>
    <ligand>
        <name>heme b</name>
        <dbReference type="ChEBI" id="CHEBI:60344"/>
        <label>1</label>
    </ligand>
    <ligandPart>
        <name>Fe</name>
        <dbReference type="ChEBI" id="CHEBI:18248"/>
    </ligandPart>
</feature>
<dbReference type="CDD" id="cd09629">
    <property type="entry name" value="DOMON_CIL1_like"/>
    <property type="match status" value="1"/>
</dbReference>
<dbReference type="PANTHER" id="PTHR23130:SF195">
    <property type="entry name" value="CYTOCHROME B561 AND DOMON DOMAIN-CONTAINING PROTEIN"/>
    <property type="match status" value="1"/>
</dbReference>
<dbReference type="PIRSF" id="PIRSF037471">
    <property type="entry name" value="UCP037471"/>
    <property type="match status" value="1"/>
</dbReference>
<evidence type="ECO:0000256" key="13">
    <source>
        <dbReference type="SAM" id="Phobius"/>
    </source>
</evidence>
<feature type="binding site" description="axial binding residue" evidence="11">
    <location>
        <position position="244"/>
    </location>
    <ligand>
        <name>heme b</name>
        <dbReference type="ChEBI" id="CHEBI:60344"/>
        <label>1</label>
    </ligand>
    <ligandPart>
        <name>Fe</name>
        <dbReference type="ChEBI" id="CHEBI:18248"/>
    </ligandPart>
</feature>
<dbReference type="Pfam" id="PF04526">
    <property type="entry name" value="DUF568"/>
    <property type="match status" value="1"/>
</dbReference>
<dbReference type="Pfam" id="PF03188">
    <property type="entry name" value="Cytochrom_B561"/>
    <property type="match status" value="1"/>
</dbReference>
<accession>A0A8S0R392</accession>
<proteinExistence type="predicted"/>
<dbReference type="PROSITE" id="PS50939">
    <property type="entry name" value="CYTOCHROME_B561"/>
    <property type="match status" value="1"/>
</dbReference>
<feature type="transmembrane region" description="Helical" evidence="13">
    <location>
        <begin position="344"/>
        <end position="368"/>
    </location>
</feature>
<reference evidence="17 18" key="1">
    <citation type="submission" date="2019-12" db="EMBL/GenBank/DDBJ databases">
        <authorList>
            <person name="Alioto T."/>
            <person name="Alioto T."/>
            <person name="Gomez Garrido J."/>
        </authorList>
    </citation>
    <scope>NUCLEOTIDE SEQUENCE [LARGE SCALE GENOMIC DNA]</scope>
</reference>
<organism evidence="17 18">
    <name type="scientific">Olea europaea subsp. europaea</name>
    <dbReference type="NCBI Taxonomy" id="158383"/>
    <lineage>
        <taxon>Eukaryota</taxon>
        <taxon>Viridiplantae</taxon>
        <taxon>Streptophyta</taxon>
        <taxon>Embryophyta</taxon>
        <taxon>Tracheophyta</taxon>
        <taxon>Spermatophyta</taxon>
        <taxon>Magnoliopsida</taxon>
        <taxon>eudicotyledons</taxon>
        <taxon>Gunneridae</taxon>
        <taxon>Pentapetalae</taxon>
        <taxon>asterids</taxon>
        <taxon>lamiids</taxon>
        <taxon>Lamiales</taxon>
        <taxon>Oleaceae</taxon>
        <taxon>Oleeae</taxon>
        <taxon>Olea</taxon>
    </lineage>
</organism>
<dbReference type="Gene3D" id="1.20.120.1770">
    <property type="match status" value="1"/>
</dbReference>
<evidence type="ECO:0000256" key="9">
    <source>
        <dbReference type="ARBA" id="ARBA00053871"/>
    </source>
</evidence>
<name>A0A8S0R392_OLEEU</name>
<evidence type="ECO:0000256" key="10">
    <source>
        <dbReference type="PIRNR" id="PIRNR037471"/>
    </source>
</evidence>
<comment type="cofactor">
    <cofactor evidence="10">
        <name>heme b</name>
        <dbReference type="ChEBI" id="CHEBI:60344"/>
    </cofactor>
    <text evidence="10">Binds 2 heme b groups non-covalently.</text>
</comment>
<keyword evidence="18" id="KW-1185">Reference proteome</keyword>
<keyword evidence="6 10" id="KW-0249">Electron transport</keyword>